<keyword evidence="1" id="KW-0812">Transmembrane</keyword>
<reference evidence="2" key="2">
    <citation type="submission" date="2025-09" db="UniProtKB">
        <authorList>
            <consortium name="Ensembl"/>
        </authorList>
    </citation>
    <scope>IDENTIFICATION</scope>
</reference>
<keyword evidence="1" id="KW-0472">Membrane</keyword>
<reference evidence="2" key="1">
    <citation type="submission" date="2025-08" db="UniProtKB">
        <authorList>
            <consortium name="Ensembl"/>
        </authorList>
    </citation>
    <scope>IDENTIFICATION</scope>
</reference>
<dbReference type="GeneTree" id="ENSGT00940000177220"/>
<keyword evidence="3" id="KW-1185">Reference proteome</keyword>
<dbReference type="AlphaFoldDB" id="A0A3Q2XCH7"/>
<proteinExistence type="predicted"/>
<dbReference type="Proteomes" id="UP000264820">
    <property type="component" value="Unplaced"/>
</dbReference>
<keyword evidence="1" id="KW-1133">Transmembrane helix</keyword>
<evidence type="ECO:0000256" key="1">
    <source>
        <dbReference type="SAM" id="Phobius"/>
    </source>
</evidence>
<evidence type="ECO:0000313" key="3">
    <source>
        <dbReference type="Proteomes" id="UP000264820"/>
    </source>
</evidence>
<sequence>IVPKPIAVEFMLPDETCLRQNAEVSNLTAAGASPHVQPSSSLVLAASCLSMSATMPSAPPFFVLCTCFSTRRMVSSECPSLAFFTCATAFERTLLRESLALLLNCLAVLARFSLCSRVTLRGRRPEKKVSSPANKSGPADYLTSGWLRGNFPSGVDTTMWSRTIPGEVLMLRLRVKSSLSALTTAAMSSFTSSRLMMSSTRAALIFTLAACPFVLARRRMRKVVQRGTRRPQVTPH</sequence>
<dbReference type="Ensembl" id="ENSHCOT00000011109.1">
    <property type="protein sequence ID" value="ENSHCOP00000002020.1"/>
    <property type="gene ID" value="ENSHCOG00000003104.1"/>
</dbReference>
<organism evidence="2 3">
    <name type="scientific">Hippocampus comes</name>
    <name type="common">Tiger tail seahorse</name>
    <dbReference type="NCBI Taxonomy" id="109280"/>
    <lineage>
        <taxon>Eukaryota</taxon>
        <taxon>Metazoa</taxon>
        <taxon>Chordata</taxon>
        <taxon>Craniata</taxon>
        <taxon>Vertebrata</taxon>
        <taxon>Euteleostomi</taxon>
        <taxon>Actinopterygii</taxon>
        <taxon>Neopterygii</taxon>
        <taxon>Teleostei</taxon>
        <taxon>Neoteleostei</taxon>
        <taxon>Acanthomorphata</taxon>
        <taxon>Syngnathiaria</taxon>
        <taxon>Syngnathiformes</taxon>
        <taxon>Syngnathoidei</taxon>
        <taxon>Syngnathidae</taxon>
        <taxon>Hippocampus</taxon>
    </lineage>
</organism>
<accession>A0A3Q2XCH7</accession>
<evidence type="ECO:0000313" key="2">
    <source>
        <dbReference type="Ensembl" id="ENSHCOP00000002020.1"/>
    </source>
</evidence>
<dbReference type="OMA" id="VWDCPFP"/>
<feature type="transmembrane region" description="Helical" evidence="1">
    <location>
        <begin position="202"/>
        <end position="220"/>
    </location>
</feature>
<name>A0A3Q2XCH7_HIPCM</name>
<protein>
    <submittedName>
        <fullName evidence="2">Uncharacterized protein</fullName>
    </submittedName>
</protein>